<proteinExistence type="predicted"/>
<dbReference type="GO" id="GO:0043138">
    <property type="term" value="F:3'-5' DNA helicase activity"/>
    <property type="evidence" value="ECO:0007669"/>
    <property type="project" value="TreeGrafter"/>
</dbReference>
<protein>
    <recommendedName>
        <fullName evidence="5">Helicase ATP-binding domain-containing protein</fullName>
    </recommendedName>
</protein>
<dbReference type="SUPFAM" id="SSF52540">
    <property type="entry name" value="P-loop containing nucleoside triphosphate hydrolases"/>
    <property type="match status" value="1"/>
</dbReference>
<evidence type="ECO:0000256" key="3">
    <source>
        <dbReference type="ARBA" id="ARBA00022806"/>
    </source>
</evidence>
<comment type="caution">
    <text evidence="6">The sequence shown here is derived from an EMBL/GenBank/DDBJ whole genome shotgun (WGS) entry which is preliminary data.</text>
</comment>
<evidence type="ECO:0000256" key="2">
    <source>
        <dbReference type="ARBA" id="ARBA00022801"/>
    </source>
</evidence>
<keyword evidence="7" id="KW-1185">Reference proteome</keyword>
<evidence type="ECO:0000313" key="6">
    <source>
        <dbReference type="EMBL" id="KAK1136416.1"/>
    </source>
</evidence>
<dbReference type="EMBL" id="JAHYIQ010000001">
    <property type="protein sequence ID" value="KAK1136416.1"/>
    <property type="molecule type" value="Genomic_DNA"/>
</dbReference>
<evidence type="ECO:0000313" key="7">
    <source>
        <dbReference type="Proteomes" id="UP001177670"/>
    </source>
</evidence>
<sequence>MELSQSPQISSDEKTKGFDLSAGKTWIYPENYPIRDYQFNIVQTSLYKNTLVCLPTGLGKTFIAAVVIYNFWRWYPCGKVVFLAPTRPLVAQQIFACQNIMGIPSSETIELTGAVNHKQREIAWSKKRVIFATPQVFHNDLDKNIVPSDLVKCVIIDEAHKALGKHSYCEVFILYE</sequence>
<dbReference type="InterPro" id="IPR014001">
    <property type="entry name" value="Helicase_ATP-bd"/>
</dbReference>
<dbReference type="GO" id="GO:0045003">
    <property type="term" value="P:double-strand break repair via synthesis-dependent strand annealing"/>
    <property type="evidence" value="ECO:0007669"/>
    <property type="project" value="TreeGrafter"/>
</dbReference>
<dbReference type="SMART" id="SM00487">
    <property type="entry name" value="DEXDc"/>
    <property type="match status" value="1"/>
</dbReference>
<dbReference type="GO" id="GO:0000400">
    <property type="term" value="F:four-way junction DNA binding"/>
    <property type="evidence" value="ECO:0007669"/>
    <property type="project" value="TreeGrafter"/>
</dbReference>
<dbReference type="PANTHER" id="PTHR14025:SF20">
    <property type="entry name" value="FANCONI ANEMIA GROUP M PROTEIN"/>
    <property type="match status" value="1"/>
</dbReference>
<dbReference type="InterPro" id="IPR006935">
    <property type="entry name" value="Helicase/UvrB_N"/>
</dbReference>
<dbReference type="PROSITE" id="PS51192">
    <property type="entry name" value="HELICASE_ATP_BIND_1"/>
    <property type="match status" value="1"/>
</dbReference>
<dbReference type="InterPro" id="IPR027417">
    <property type="entry name" value="P-loop_NTPase"/>
</dbReference>
<reference evidence="6" key="1">
    <citation type="submission" date="2021-10" db="EMBL/GenBank/DDBJ databases">
        <title>Melipona bicolor Genome sequencing and assembly.</title>
        <authorList>
            <person name="Araujo N.S."/>
            <person name="Arias M.C."/>
        </authorList>
    </citation>
    <scope>NUCLEOTIDE SEQUENCE</scope>
    <source>
        <strain evidence="6">USP_2M_L1-L4_2017</strain>
        <tissue evidence="6">Whole body</tissue>
    </source>
</reference>
<evidence type="ECO:0000259" key="5">
    <source>
        <dbReference type="PROSITE" id="PS51192"/>
    </source>
</evidence>
<keyword evidence="3" id="KW-0347">Helicase</keyword>
<dbReference type="GO" id="GO:0016787">
    <property type="term" value="F:hydrolase activity"/>
    <property type="evidence" value="ECO:0007669"/>
    <property type="project" value="UniProtKB-KW"/>
</dbReference>
<accession>A0AA40KX89</accession>
<dbReference type="Proteomes" id="UP001177670">
    <property type="component" value="Unassembled WGS sequence"/>
</dbReference>
<gene>
    <name evidence="6" type="ORF">K0M31_000974</name>
</gene>
<organism evidence="6 7">
    <name type="scientific">Melipona bicolor</name>
    <dbReference type="NCBI Taxonomy" id="60889"/>
    <lineage>
        <taxon>Eukaryota</taxon>
        <taxon>Metazoa</taxon>
        <taxon>Ecdysozoa</taxon>
        <taxon>Arthropoda</taxon>
        <taxon>Hexapoda</taxon>
        <taxon>Insecta</taxon>
        <taxon>Pterygota</taxon>
        <taxon>Neoptera</taxon>
        <taxon>Endopterygota</taxon>
        <taxon>Hymenoptera</taxon>
        <taxon>Apocrita</taxon>
        <taxon>Aculeata</taxon>
        <taxon>Apoidea</taxon>
        <taxon>Anthophila</taxon>
        <taxon>Apidae</taxon>
        <taxon>Melipona</taxon>
    </lineage>
</organism>
<dbReference type="AlphaFoldDB" id="A0AA40KX89"/>
<dbReference type="PANTHER" id="PTHR14025">
    <property type="entry name" value="FANCONI ANEMIA GROUP M FANCM FAMILY MEMBER"/>
    <property type="match status" value="1"/>
</dbReference>
<feature type="domain" description="Helicase ATP-binding" evidence="5">
    <location>
        <begin position="41"/>
        <end position="176"/>
    </location>
</feature>
<evidence type="ECO:0000256" key="1">
    <source>
        <dbReference type="ARBA" id="ARBA00022741"/>
    </source>
</evidence>
<dbReference type="GO" id="GO:0036297">
    <property type="term" value="P:interstrand cross-link repair"/>
    <property type="evidence" value="ECO:0007669"/>
    <property type="project" value="TreeGrafter"/>
</dbReference>
<keyword evidence="4" id="KW-0067">ATP-binding</keyword>
<keyword evidence="1" id="KW-0547">Nucleotide-binding</keyword>
<dbReference type="Gene3D" id="3.40.50.300">
    <property type="entry name" value="P-loop containing nucleotide triphosphate hydrolases"/>
    <property type="match status" value="1"/>
</dbReference>
<evidence type="ECO:0000256" key="4">
    <source>
        <dbReference type="ARBA" id="ARBA00022840"/>
    </source>
</evidence>
<keyword evidence="2" id="KW-0378">Hydrolase</keyword>
<dbReference type="Pfam" id="PF04851">
    <property type="entry name" value="ResIII"/>
    <property type="match status" value="1"/>
</dbReference>
<dbReference type="GO" id="GO:0005524">
    <property type="term" value="F:ATP binding"/>
    <property type="evidence" value="ECO:0007669"/>
    <property type="project" value="UniProtKB-KW"/>
</dbReference>
<name>A0AA40KX89_9HYME</name>
<dbReference type="GO" id="GO:0009378">
    <property type="term" value="F:four-way junction helicase activity"/>
    <property type="evidence" value="ECO:0007669"/>
    <property type="project" value="TreeGrafter"/>
</dbReference>